<evidence type="ECO:0000256" key="12">
    <source>
        <dbReference type="SAM" id="MobiDB-lite"/>
    </source>
</evidence>
<keyword evidence="4" id="KW-0547">Nucleotide-binding</keyword>
<feature type="domain" description="BCS1 N-terminal" evidence="14">
    <location>
        <begin position="54"/>
        <end position="272"/>
    </location>
</feature>
<dbReference type="SMART" id="SM00382">
    <property type="entry name" value="AAA"/>
    <property type="match status" value="1"/>
</dbReference>
<dbReference type="EMBL" id="JAWWNJ010000006">
    <property type="protein sequence ID" value="KAK7053626.1"/>
    <property type="molecule type" value="Genomic_DNA"/>
</dbReference>
<organism evidence="15 16">
    <name type="scientific">Favolaschia claudopus</name>
    <dbReference type="NCBI Taxonomy" id="2862362"/>
    <lineage>
        <taxon>Eukaryota</taxon>
        <taxon>Fungi</taxon>
        <taxon>Dikarya</taxon>
        <taxon>Basidiomycota</taxon>
        <taxon>Agaricomycotina</taxon>
        <taxon>Agaricomycetes</taxon>
        <taxon>Agaricomycetidae</taxon>
        <taxon>Agaricales</taxon>
        <taxon>Marasmiineae</taxon>
        <taxon>Mycenaceae</taxon>
        <taxon>Favolaschia</taxon>
    </lineage>
</organism>
<dbReference type="PANTHER" id="PTHR23070">
    <property type="entry name" value="BCS1 AAA-TYPE ATPASE"/>
    <property type="match status" value="1"/>
</dbReference>
<dbReference type="Pfam" id="PF08740">
    <property type="entry name" value="BCS1_N"/>
    <property type="match status" value="1"/>
</dbReference>
<evidence type="ECO:0000256" key="4">
    <source>
        <dbReference type="ARBA" id="ARBA00022741"/>
    </source>
</evidence>
<feature type="compositionally biased region" description="Polar residues" evidence="12">
    <location>
        <begin position="497"/>
        <end position="518"/>
    </location>
</feature>
<comment type="catalytic activity">
    <reaction evidence="11">
        <text>ATP + H2O = ADP + phosphate + H(+)</text>
        <dbReference type="Rhea" id="RHEA:13065"/>
        <dbReference type="ChEBI" id="CHEBI:15377"/>
        <dbReference type="ChEBI" id="CHEBI:15378"/>
        <dbReference type="ChEBI" id="CHEBI:30616"/>
        <dbReference type="ChEBI" id="CHEBI:43474"/>
        <dbReference type="ChEBI" id="CHEBI:456216"/>
    </reaction>
    <physiologicalReaction direction="left-to-right" evidence="11">
        <dbReference type="Rhea" id="RHEA:13066"/>
    </physiologicalReaction>
</comment>
<comment type="subcellular location">
    <subcellularLocation>
        <location evidence="1">Mitochondrion inner membrane</location>
        <topology evidence="1">Single-pass membrane protein</topology>
    </subcellularLocation>
</comment>
<feature type="region of interest" description="Disordered" evidence="12">
    <location>
        <begin position="497"/>
        <end position="529"/>
    </location>
</feature>
<gene>
    <name evidence="15" type="ORF">R3P38DRAFT_3254165</name>
</gene>
<keyword evidence="6" id="KW-0378">Hydrolase</keyword>
<evidence type="ECO:0000256" key="2">
    <source>
        <dbReference type="ARBA" id="ARBA00007448"/>
    </source>
</evidence>
<accession>A0AAW0DLF9</accession>
<feature type="region of interest" description="Disordered" evidence="12">
    <location>
        <begin position="132"/>
        <end position="153"/>
    </location>
</feature>
<feature type="region of interest" description="Disordered" evidence="12">
    <location>
        <begin position="763"/>
        <end position="783"/>
    </location>
</feature>
<feature type="region of interest" description="Disordered" evidence="12">
    <location>
        <begin position="373"/>
        <end position="404"/>
    </location>
</feature>
<evidence type="ECO:0000259" key="13">
    <source>
        <dbReference type="SMART" id="SM00382"/>
    </source>
</evidence>
<evidence type="ECO:0000256" key="11">
    <source>
        <dbReference type="ARBA" id="ARBA00048778"/>
    </source>
</evidence>
<dbReference type="InterPro" id="IPR003959">
    <property type="entry name" value="ATPase_AAA_core"/>
</dbReference>
<name>A0AAW0DLF9_9AGAR</name>
<evidence type="ECO:0000256" key="10">
    <source>
        <dbReference type="ARBA" id="ARBA00023136"/>
    </source>
</evidence>
<evidence type="ECO:0000313" key="16">
    <source>
        <dbReference type="Proteomes" id="UP001362999"/>
    </source>
</evidence>
<dbReference type="GO" id="GO:0016887">
    <property type="term" value="F:ATP hydrolysis activity"/>
    <property type="evidence" value="ECO:0007669"/>
    <property type="project" value="InterPro"/>
</dbReference>
<evidence type="ECO:0000256" key="5">
    <source>
        <dbReference type="ARBA" id="ARBA00022792"/>
    </source>
</evidence>
<comment type="similarity">
    <text evidence="2">Belongs to the AAA ATPase family. BCS1 subfamily.</text>
</comment>
<dbReference type="InterPro" id="IPR027417">
    <property type="entry name" value="P-loop_NTPase"/>
</dbReference>
<evidence type="ECO:0000259" key="14">
    <source>
        <dbReference type="SMART" id="SM01024"/>
    </source>
</evidence>
<proteinExistence type="inferred from homology"/>
<evidence type="ECO:0000256" key="8">
    <source>
        <dbReference type="ARBA" id="ARBA00022989"/>
    </source>
</evidence>
<feature type="domain" description="AAA+ ATPase" evidence="13">
    <location>
        <begin position="303"/>
        <end position="461"/>
    </location>
</feature>
<dbReference type="Pfam" id="PF00004">
    <property type="entry name" value="AAA"/>
    <property type="match status" value="1"/>
</dbReference>
<dbReference type="AlphaFoldDB" id="A0AAW0DLF9"/>
<keyword evidence="3" id="KW-0812">Transmembrane</keyword>
<feature type="region of interest" description="Disordered" evidence="12">
    <location>
        <begin position="698"/>
        <end position="718"/>
    </location>
</feature>
<keyword evidence="10" id="KW-0472">Membrane</keyword>
<dbReference type="Pfam" id="PF25426">
    <property type="entry name" value="AAA_lid_BCS1"/>
    <property type="match status" value="1"/>
</dbReference>
<dbReference type="InterPro" id="IPR050747">
    <property type="entry name" value="Mitochondrial_chaperone_BCS1"/>
</dbReference>
<keyword evidence="16" id="KW-1185">Reference proteome</keyword>
<comment type="caution">
    <text evidence="15">The sequence shown here is derived from an EMBL/GenBank/DDBJ whole genome shotgun (WGS) entry which is preliminary data.</text>
</comment>
<evidence type="ECO:0000256" key="9">
    <source>
        <dbReference type="ARBA" id="ARBA00023128"/>
    </source>
</evidence>
<dbReference type="InterPro" id="IPR003593">
    <property type="entry name" value="AAA+_ATPase"/>
</dbReference>
<dbReference type="GO" id="GO:0005743">
    <property type="term" value="C:mitochondrial inner membrane"/>
    <property type="evidence" value="ECO:0007669"/>
    <property type="project" value="UniProtKB-SubCell"/>
</dbReference>
<evidence type="ECO:0000256" key="1">
    <source>
        <dbReference type="ARBA" id="ARBA00004434"/>
    </source>
</evidence>
<keyword evidence="5" id="KW-0999">Mitochondrion inner membrane</keyword>
<dbReference type="InterPro" id="IPR014851">
    <property type="entry name" value="BCS1_N"/>
</dbReference>
<evidence type="ECO:0000256" key="6">
    <source>
        <dbReference type="ARBA" id="ARBA00022801"/>
    </source>
</evidence>
<dbReference type="InterPro" id="IPR057495">
    <property type="entry name" value="AAA_lid_BCS1"/>
</dbReference>
<keyword evidence="9" id="KW-0496">Mitochondrion</keyword>
<feature type="compositionally biased region" description="Pro residues" evidence="12">
    <location>
        <begin position="132"/>
        <end position="143"/>
    </location>
</feature>
<dbReference type="SUPFAM" id="SSF52540">
    <property type="entry name" value="P-loop containing nucleoside triphosphate hydrolases"/>
    <property type="match status" value="1"/>
</dbReference>
<evidence type="ECO:0000256" key="3">
    <source>
        <dbReference type="ARBA" id="ARBA00022692"/>
    </source>
</evidence>
<evidence type="ECO:0008006" key="17">
    <source>
        <dbReference type="Google" id="ProtNLM"/>
    </source>
</evidence>
<sequence>MSFLNRLLHAPPPSHPQPHPHAPGHIASSLGLGSFRDAFTFLSSSYVGSSLKLFVLGLIVETGRRLFRWLIERFSIKYCTTIRFIQGDPAYEWIVLFLNQEKVYRRSREFTVSAANSQRKWSVAVPSPSPFPFPAPGPSPSPSTPAKQNSSKQNAEFVPLYTQPQLFRWRGYWVEIKRNGAGGAGAGDSGGYGYAPGGAGRYGYGGVGGSISITVYTLDMTVLSDLVEDARLRYLEVNRPNVVIHLTDSPQFGPHQTWASVKHKIRRPLSSIILPEGVVDALVKDAQEFLSTENWYNEAGIPHRRGYLLYGPPGTGKTSTIYALAGALNLEIYSLSLASNFVDDSYLQRAASAIPKHGLFLIEDIDCAFPSREDEDEEFDNQESMMNSGMHPAARRRGRGGGPGMRSRSLVTLSGLLNVIDGIGSEEGKLFFATTNHIDRLDAALLRPGRIDHKVQYGLATEAQAHALFMRFFPAWRFSDAELAVAAEKFNAAQNQIRTRNSTSSDEKPTSTIESLSSETRDAKPSPTLTSLAQTFSSSVPAGEFSTAELQGYLQGYKLRPHQAATGVSAWAASVRKEREERVRREAERRAKLVERRKAMMGQGVVVNVNGQGVGQGMGMGGMPGVGAGMPGMPGAGMPGTPGAGMPMPMPMTMSGFPTSSMGAPTTPGAGMPMRMPMSAFPMPPMGFPMPSAATAISPAAAPSSPNGQAAPPTGMAPTSQTVVVVPTAETIVSGAPAVVNGGDANHEGWENIVSVGMVNGAPHKGKEKLEENGGRAGEAAAS</sequence>
<protein>
    <recommendedName>
        <fullName evidence="17">P-loop containing nucleoside triphosphate hydrolase protein</fullName>
    </recommendedName>
</protein>
<feature type="compositionally biased region" description="Low complexity" evidence="12">
    <location>
        <begin position="698"/>
        <end position="713"/>
    </location>
</feature>
<keyword evidence="8" id="KW-1133">Transmembrane helix</keyword>
<dbReference type="GO" id="GO:0005524">
    <property type="term" value="F:ATP binding"/>
    <property type="evidence" value="ECO:0007669"/>
    <property type="project" value="UniProtKB-KW"/>
</dbReference>
<evidence type="ECO:0000256" key="7">
    <source>
        <dbReference type="ARBA" id="ARBA00022840"/>
    </source>
</evidence>
<keyword evidence="7" id="KW-0067">ATP-binding</keyword>
<dbReference type="SMART" id="SM01024">
    <property type="entry name" value="BCS1_N"/>
    <property type="match status" value="1"/>
</dbReference>
<evidence type="ECO:0000313" key="15">
    <source>
        <dbReference type="EMBL" id="KAK7053626.1"/>
    </source>
</evidence>
<dbReference type="Proteomes" id="UP001362999">
    <property type="component" value="Unassembled WGS sequence"/>
</dbReference>
<dbReference type="Gene3D" id="3.40.50.300">
    <property type="entry name" value="P-loop containing nucleotide triphosphate hydrolases"/>
    <property type="match status" value="1"/>
</dbReference>
<reference evidence="15 16" key="1">
    <citation type="journal article" date="2024" name="J Genomics">
        <title>Draft genome sequencing and assembly of Favolaschia claudopus CIRM-BRFM 2984 isolated from oak limbs.</title>
        <authorList>
            <person name="Navarro D."/>
            <person name="Drula E."/>
            <person name="Chaduli D."/>
            <person name="Cazenave R."/>
            <person name="Ahrendt S."/>
            <person name="Wang J."/>
            <person name="Lipzen A."/>
            <person name="Daum C."/>
            <person name="Barry K."/>
            <person name="Grigoriev I.V."/>
            <person name="Favel A."/>
            <person name="Rosso M.N."/>
            <person name="Martin F."/>
        </authorList>
    </citation>
    <scope>NUCLEOTIDE SEQUENCE [LARGE SCALE GENOMIC DNA]</scope>
    <source>
        <strain evidence="15 16">CIRM-BRFM 2984</strain>
    </source>
</reference>